<evidence type="ECO:0000256" key="13">
    <source>
        <dbReference type="ARBA" id="ARBA00044535"/>
    </source>
</evidence>
<dbReference type="NCBIfam" id="TIGR00614">
    <property type="entry name" value="recQ_fam"/>
    <property type="match status" value="1"/>
</dbReference>
<dbReference type="GO" id="GO:0046872">
    <property type="term" value="F:metal ion binding"/>
    <property type="evidence" value="ECO:0007669"/>
    <property type="project" value="UniProtKB-KW"/>
</dbReference>
<evidence type="ECO:0000256" key="14">
    <source>
        <dbReference type="ARBA" id="ARBA00044550"/>
    </source>
</evidence>
<dbReference type="Gene3D" id="1.10.150.80">
    <property type="entry name" value="HRDC domain"/>
    <property type="match status" value="1"/>
</dbReference>
<dbReference type="Pfam" id="PF09382">
    <property type="entry name" value="RQC"/>
    <property type="match status" value="1"/>
</dbReference>
<comment type="cofactor">
    <cofactor evidence="2">
        <name>Zn(2+)</name>
        <dbReference type="ChEBI" id="CHEBI:29105"/>
    </cofactor>
</comment>
<proteinExistence type="inferred from homology"/>
<evidence type="ECO:0000256" key="12">
    <source>
        <dbReference type="ARBA" id="ARBA00034808"/>
    </source>
</evidence>
<dbReference type="GO" id="GO:0005524">
    <property type="term" value="F:ATP binding"/>
    <property type="evidence" value="ECO:0007669"/>
    <property type="project" value="UniProtKB-KW"/>
</dbReference>
<dbReference type="InterPro" id="IPR010997">
    <property type="entry name" value="HRDC-like_sf"/>
</dbReference>
<dbReference type="InterPro" id="IPR036390">
    <property type="entry name" value="WH_DNA-bd_sf"/>
</dbReference>
<comment type="similarity">
    <text evidence="3">Belongs to the helicase family. RecQ subfamily.</text>
</comment>
<dbReference type="PANTHER" id="PTHR13710">
    <property type="entry name" value="DNA HELICASE RECQ FAMILY MEMBER"/>
    <property type="match status" value="1"/>
</dbReference>
<dbReference type="Pfam" id="PF00271">
    <property type="entry name" value="Helicase_C"/>
    <property type="match status" value="1"/>
</dbReference>
<dbReference type="InterPro" id="IPR002121">
    <property type="entry name" value="HRDC_dom"/>
</dbReference>
<dbReference type="Pfam" id="PF16124">
    <property type="entry name" value="RecQ_Zn_bind"/>
    <property type="match status" value="1"/>
</dbReference>
<dbReference type="InterPro" id="IPR036388">
    <property type="entry name" value="WH-like_DNA-bd_sf"/>
</dbReference>
<keyword evidence="19" id="KW-1185">Reference proteome</keyword>
<keyword evidence="9" id="KW-0238">DNA-binding</keyword>
<keyword evidence="5" id="KW-0547">Nucleotide-binding</keyword>
<dbReference type="PROSITE" id="PS51194">
    <property type="entry name" value="HELICASE_CTER"/>
    <property type="match status" value="1"/>
</dbReference>
<dbReference type="PROSITE" id="PS50967">
    <property type="entry name" value="HRDC"/>
    <property type="match status" value="1"/>
</dbReference>
<dbReference type="InterPro" id="IPR011545">
    <property type="entry name" value="DEAD/DEAH_box_helicase_dom"/>
</dbReference>
<dbReference type="SMART" id="SM00341">
    <property type="entry name" value="HRDC"/>
    <property type="match status" value="1"/>
</dbReference>
<comment type="catalytic activity">
    <reaction evidence="11">
        <text>Couples ATP hydrolysis with the unwinding of duplex DNA by translocating in the 3'-5' direction.</text>
        <dbReference type="EC" id="5.6.2.4"/>
    </reaction>
</comment>
<evidence type="ECO:0000259" key="17">
    <source>
        <dbReference type="PROSITE" id="PS51194"/>
    </source>
</evidence>
<organism evidence="18 19">
    <name type="scientific">Costertonia aggregata</name>
    <dbReference type="NCBI Taxonomy" id="343403"/>
    <lineage>
        <taxon>Bacteria</taxon>
        <taxon>Pseudomonadati</taxon>
        <taxon>Bacteroidota</taxon>
        <taxon>Flavobacteriia</taxon>
        <taxon>Flavobacteriales</taxon>
        <taxon>Flavobacteriaceae</taxon>
        <taxon>Costertonia</taxon>
    </lineage>
</organism>
<protein>
    <recommendedName>
        <fullName evidence="13">ATP-dependent DNA helicase RecQ</fullName>
        <ecNumber evidence="12">5.6.2.4</ecNumber>
    </recommendedName>
    <alternativeName>
        <fullName evidence="14">DNA 3'-5' helicase RecQ</fullName>
    </alternativeName>
</protein>
<sequence>MGFNEVDLHASLKRYFGFSKFKGLQEDVIKNILQGYNTFVIMPTGGGKSLCYQLPALMQEGTAIVVSPLIALMKNQVDAIRGVSSEYGVAHVLNSSLNKTEVKQVKEDISNGITKLLYVAPESLTKEEYVNFLQSEKISFVAIDEAHCISEWGHDFRPEYRNLKSIINRLGDNIPIIGLTATATPKVEEDIIKNLGITDAKTFKASFNRPNLYYEVRPKTQNVDADIIRFVKQNAGKSGIVYCLSRKRVEELAQVLQVNGVSAVPYHAGFDGKTRSKYQDMFLMEDVDVVVATIAFGMGIDKPDVRYVIHHDIPKSIESYYQETGRAGRDGGEGHCLAFYSYKDVEKLEKFMSGKPVAEQEIGNALLQEIVAYAETSMSRRKFILHYFGEEFDEVNGDGASMDDNTRNPKPKEEAKENLEKLLKVVQGTNEKFKSKEIVNALRGKVNALIASHKTDEKPFFGIGSDKDKSYWMALVRQALVAGYLKKEIEQYGILHLTPKGNQFLANPVSFMMTHDHVYNKENDDAIVSAAKSGGGVADVKLLKQLKDLRKREATKLGMPPFVIFQDPSLEDMALKYPISMDELINIHGVGEGKAKKYGKPFIGLISQYVEENEIIRPDDLVVKSTGANSGLKLYIIQNVDRKLPLNDIAAAKGLEIPELVKEMEQIVFSGTKLNIGYWIDEILDEDQQEEIHEYFLEADTDGIDAALEEFDGEYEDEELRLYRLKFMSEVAN</sequence>
<dbReference type="GO" id="GO:0006281">
    <property type="term" value="P:DNA repair"/>
    <property type="evidence" value="ECO:0007669"/>
    <property type="project" value="InterPro"/>
</dbReference>
<evidence type="ECO:0000256" key="1">
    <source>
        <dbReference type="ARBA" id="ARBA00001946"/>
    </source>
</evidence>
<dbReference type="GO" id="GO:0030894">
    <property type="term" value="C:replisome"/>
    <property type="evidence" value="ECO:0007669"/>
    <property type="project" value="TreeGrafter"/>
</dbReference>
<evidence type="ECO:0000256" key="2">
    <source>
        <dbReference type="ARBA" id="ARBA00001947"/>
    </source>
</evidence>
<comment type="cofactor">
    <cofactor evidence="1">
        <name>Mg(2+)</name>
        <dbReference type="ChEBI" id="CHEBI:18420"/>
    </cofactor>
</comment>
<dbReference type="InterPro" id="IPR018982">
    <property type="entry name" value="RQC_domain"/>
</dbReference>
<keyword evidence="8" id="KW-0067">ATP-binding</keyword>
<dbReference type="GO" id="GO:0005737">
    <property type="term" value="C:cytoplasm"/>
    <property type="evidence" value="ECO:0007669"/>
    <property type="project" value="TreeGrafter"/>
</dbReference>
<dbReference type="Pfam" id="PF21220">
    <property type="entry name" value="RecQ-1-like_HTH"/>
    <property type="match status" value="1"/>
</dbReference>
<evidence type="ECO:0000256" key="3">
    <source>
        <dbReference type="ARBA" id="ARBA00005446"/>
    </source>
</evidence>
<dbReference type="GO" id="GO:0006260">
    <property type="term" value="P:DNA replication"/>
    <property type="evidence" value="ECO:0007669"/>
    <property type="project" value="InterPro"/>
</dbReference>
<accession>A0A7H9ASF1</accession>
<keyword evidence="10" id="KW-0413">Isomerase</keyword>
<dbReference type="Gene3D" id="3.40.50.300">
    <property type="entry name" value="P-loop containing nucleotide triphosphate hydrolases"/>
    <property type="match status" value="2"/>
</dbReference>
<evidence type="ECO:0000256" key="4">
    <source>
        <dbReference type="ARBA" id="ARBA00022723"/>
    </source>
</evidence>
<dbReference type="InterPro" id="IPR001650">
    <property type="entry name" value="Helicase_C-like"/>
</dbReference>
<evidence type="ECO:0000256" key="6">
    <source>
        <dbReference type="ARBA" id="ARBA00022801"/>
    </source>
</evidence>
<evidence type="ECO:0000256" key="7">
    <source>
        <dbReference type="ARBA" id="ARBA00022806"/>
    </source>
</evidence>
<dbReference type="SUPFAM" id="SSF52540">
    <property type="entry name" value="P-loop containing nucleoside triphosphate hydrolases"/>
    <property type="match status" value="1"/>
</dbReference>
<feature type="domain" description="HRDC" evidence="15">
    <location>
        <begin position="536"/>
        <end position="616"/>
    </location>
</feature>
<dbReference type="EMBL" id="CP058595">
    <property type="protein sequence ID" value="QLG46379.1"/>
    <property type="molecule type" value="Genomic_DNA"/>
</dbReference>
<dbReference type="Proteomes" id="UP000509302">
    <property type="component" value="Chromosome"/>
</dbReference>
<keyword evidence="6 18" id="KW-0378">Hydrolase</keyword>
<dbReference type="KEGG" id="cagg:HYG79_13815"/>
<dbReference type="Gene3D" id="1.10.10.1390">
    <property type="entry name" value="ATP-dependent DNA helicase RecQ"/>
    <property type="match status" value="1"/>
</dbReference>
<reference evidence="18 19" key="1">
    <citation type="journal article" date="2006" name="Int. J. Syst. Evol. Microbiol.">
        <title>Costertonia aggregata gen. nov., sp. nov., a mesophilic marine bacterium of the family Flavobacteriaceae, isolated from a mature biofilm.</title>
        <authorList>
            <person name="Kwon K.K."/>
            <person name="Lee Y.K."/>
            <person name="Lee H.K."/>
        </authorList>
    </citation>
    <scope>NUCLEOTIDE SEQUENCE [LARGE SCALE GENOMIC DNA]</scope>
    <source>
        <strain evidence="18 19">KCCM 42265</strain>
    </source>
</reference>
<dbReference type="FunFam" id="3.40.50.300:FF:001051">
    <property type="entry name" value="ATP-dependent DNA helicase RecQ"/>
    <property type="match status" value="1"/>
</dbReference>
<keyword evidence="7 18" id="KW-0347">Helicase</keyword>
<dbReference type="InterPro" id="IPR044876">
    <property type="entry name" value="HRDC_dom_sf"/>
</dbReference>
<dbReference type="InterPro" id="IPR032284">
    <property type="entry name" value="RecQ_Zn-bd"/>
</dbReference>
<dbReference type="EC" id="5.6.2.4" evidence="12"/>
<keyword evidence="4" id="KW-0479">Metal-binding</keyword>
<evidence type="ECO:0000256" key="8">
    <source>
        <dbReference type="ARBA" id="ARBA00022840"/>
    </source>
</evidence>
<dbReference type="Pfam" id="PF00570">
    <property type="entry name" value="HRDC"/>
    <property type="match status" value="1"/>
</dbReference>
<evidence type="ECO:0000259" key="16">
    <source>
        <dbReference type="PROSITE" id="PS51192"/>
    </source>
</evidence>
<dbReference type="GO" id="GO:0043138">
    <property type="term" value="F:3'-5' DNA helicase activity"/>
    <property type="evidence" value="ECO:0007669"/>
    <property type="project" value="UniProtKB-EC"/>
</dbReference>
<dbReference type="CDD" id="cd17920">
    <property type="entry name" value="DEXHc_RecQ"/>
    <property type="match status" value="1"/>
</dbReference>
<dbReference type="CDD" id="cd18794">
    <property type="entry name" value="SF2_C_RecQ"/>
    <property type="match status" value="1"/>
</dbReference>
<evidence type="ECO:0000256" key="5">
    <source>
        <dbReference type="ARBA" id="ARBA00022741"/>
    </source>
</evidence>
<dbReference type="GO" id="GO:0006310">
    <property type="term" value="P:DNA recombination"/>
    <property type="evidence" value="ECO:0007669"/>
    <property type="project" value="InterPro"/>
</dbReference>
<dbReference type="GO" id="GO:0016787">
    <property type="term" value="F:hydrolase activity"/>
    <property type="evidence" value="ECO:0007669"/>
    <property type="project" value="UniProtKB-KW"/>
</dbReference>
<dbReference type="SMART" id="SM00490">
    <property type="entry name" value="HELICc"/>
    <property type="match status" value="1"/>
</dbReference>
<dbReference type="InterPro" id="IPR048671">
    <property type="entry name" value="RecQ-1-like_HTH"/>
</dbReference>
<dbReference type="Pfam" id="PF00270">
    <property type="entry name" value="DEAD"/>
    <property type="match status" value="1"/>
</dbReference>
<dbReference type="FunFam" id="3.40.50.300:FF:000156">
    <property type="entry name" value="ATP-dependent DNA helicase recQ"/>
    <property type="match status" value="1"/>
</dbReference>
<dbReference type="GO" id="GO:0043590">
    <property type="term" value="C:bacterial nucleoid"/>
    <property type="evidence" value="ECO:0007669"/>
    <property type="project" value="TreeGrafter"/>
</dbReference>
<dbReference type="AlphaFoldDB" id="A0A7H9ASF1"/>
<evidence type="ECO:0000313" key="19">
    <source>
        <dbReference type="Proteomes" id="UP000509302"/>
    </source>
</evidence>
<dbReference type="Gene3D" id="1.10.10.10">
    <property type="entry name" value="Winged helix-like DNA-binding domain superfamily/Winged helix DNA-binding domain"/>
    <property type="match status" value="1"/>
</dbReference>
<gene>
    <name evidence="18" type="ORF">HYG79_13815</name>
</gene>
<dbReference type="GO" id="GO:0009378">
    <property type="term" value="F:four-way junction helicase activity"/>
    <property type="evidence" value="ECO:0007669"/>
    <property type="project" value="TreeGrafter"/>
</dbReference>
<dbReference type="SMART" id="SM00956">
    <property type="entry name" value="RQC"/>
    <property type="match status" value="1"/>
</dbReference>
<dbReference type="SMART" id="SM00487">
    <property type="entry name" value="DEXDc"/>
    <property type="match status" value="1"/>
</dbReference>
<dbReference type="PANTHER" id="PTHR13710:SF105">
    <property type="entry name" value="ATP-DEPENDENT DNA HELICASE Q1"/>
    <property type="match status" value="1"/>
</dbReference>
<dbReference type="GO" id="GO:0003677">
    <property type="term" value="F:DNA binding"/>
    <property type="evidence" value="ECO:0007669"/>
    <property type="project" value="UniProtKB-KW"/>
</dbReference>
<evidence type="ECO:0000256" key="10">
    <source>
        <dbReference type="ARBA" id="ARBA00023235"/>
    </source>
</evidence>
<dbReference type="PROSITE" id="PS51192">
    <property type="entry name" value="HELICASE_ATP_BIND_1"/>
    <property type="match status" value="1"/>
</dbReference>
<dbReference type="SUPFAM" id="SSF46785">
    <property type="entry name" value="Winged helix' DNA-binding domain"/>
    <property type="match status" value="1"/>
</dbReference>
<evidence type="ECO:0000256" key="9">
    <source>
        <dbReference type="ARBA" id="ARBA00023125"/>
    </source>
</evidence>
<dbReference type="InterPro" id="IPR004589">
    <property type="entry name" value="DNA_helicase_ATP-dep_RecQ"/>
</dbReference>
<feature type="domain" description="Helicase ATP-binding" evidence="16">
    <location>
        <begin position="29"/>
        <end position="201"/>
    </location>
</feature>
<feature type="domain" description="Helicase C-terminal" evidence="17">
    <location>
        <begin position="222"/>
        <end position="379"/>
    </location>
</feature>
<dbReference type="RefSeq" id="WP_179242658.1">
    <property type="nucleotide sequence ID" value="NZ_CP058595.1"/>
</dbReference>
<dbReference type="InterPro" id="IPR027417">
    <property type="entry name" value="P-loop_NTPase"/>
</dbReference>
<dbReference type="InterPro" id="IPR014001">
    <property type="entry name" value="Helicase_ATP-bd"/>
</dbReference>
<evidence type="ECO:0000256" key="11">
    <source>
        <dbReference type="ARBA" id="ARBA00034617"/>
    </source>
</evidence>
<evidence type="ECO:0000313" key="18">
    <source>
        <dbReference type="EMBL" id="QLG46379.1"/>
    </source>
</evidence>
<dbReference type="SUPFAM" id="SSF47819">
    <property type="entry name" value="HRDC-like"/>
    <property type="match status" value="1"/>
</dbReference>
<name>A0A7H9ASF1_9FLAO</name>
<evidence type="ECO:0000259" key="15">
    <source>
        <dbReference type="PROSITE" id="PS50967"/>
    </source>
</evidence>